<organism evidence="1 2">
    <name type="scientific">Cesiribacter andamanensis AMV16</name>
    <dbReference type="NCBI Taxonomy" id="1279009"/>
    <lineage>
        <taxon>Bacteria</taxon>
        <taxon>Pseudomonadati</taxon>
        <taxon>Bacteroidota</taxon>
        <taxon>Cytophagia</taxon>
        <taxon>Cytophagales</taxon>
        <taxon>Cesiribacteraceae</taxon>
        <taxon>Cesiribacter</taxon>
    </lineage>
</organism>
<dbReference type="InterPro" id="IPR019734">
    <property type="entry name" value="TPR_rpt"/>
</dbReference>
<dbReference type="STRING" id="1279009.ADICEAN_02905"/>
<dbReference type="PANTHER" id="PTHR44366:SF1">
    <property type="entry name" value="UDP-N-ACETYLGLUCOSAMINE--PEPTIDE N-ACETYLGLUCOSAMINYLTRANSFERASE 110 KDA SUBUNIT"/>
    <property type="match status" value="1"/>
</dbReference>
<proteinExistence type="predicted"/>
<dbReference type="SUPFAM" id="SSF48452">
    <property type="entry name" value="TPR-like"/>
    <property type="match status" value="1"/>
</dbReference>
<gene>
    <name evidence="1" type="ORF">ADICEAN_02905</name>
</gene>
<dbReference type="InterPro" id="IPR037919">
    <property type="entry name" value="OGT"/>
</dbReference>
<comment type="caution">
    <text evidence="1">The sequence shown here is derived from an EMBL/GenBank/DDBJ whole genome shotgun (WGS) entry which is preliminary data.</text>
</comment>
<sequence length="439" mass="48925">MRYRRPQRLLPHIAQELGVAWILSGEVQEAGKQIQVWVRLVQAAEDRQVWAECYQKTLSADTLFEIQAQITRQIAEALQARLSREEEVAIRQPPTHDLESYCLHAQGRWSLDQRTEGGMQQAVSFFTQALARDPHYALAWVGLADALVLLYEYGFALAEEVLPQAENAVQKALALDPRLAEISTTMALLHEARREGAIAEQAYKKAIALRPNYAEAHNWLSWTSLLIGKAEQALQSAKRAVESNPLSPEALSNLSFSLLVNGEPEKAIREARRCRNLQPEWTTAPFYEGVALYHLGRYAEALRLLDQLSVPWAGTGPQLTCALAHVHMGHADRARQLRSQLAAGNDPFAVALISAALGESGKAVEQLAAVSDWNYWAVLSMHHLYPEVLGPLQADSRYLGILQQVYQSWGLAPPTTLPVKIRLLRAREALYSPDASIQP</sequence>
<dbReference type="RefSeq" id="WP_009196292.1">
    <property type="nucleotide sequence ID" value="NZ_AODQ01000080.1"/>
</dbReference>
<evidence type="ECO:0000313" key="1">
    <source>
        <dbReference type="EMBL" id="EMR01970.1"/>
    </source>
</evidence>
<dbReference type="SMART" id="SM00028">
    <property type="entry name" value="TPR"/>
    <property type="match status" value="3"/>
</dbReference>
<dbReference type="OrthoDB" id="9779074at2"/>
<dbReference type="eggNOG" id="COG5616">
    <property type="taxonomic scope" value="Bacteria"/>
</dbReference>
<protein>
    <submittedName>
        <fullName evidence="1">Invasion protein regulator</fullName>
    </submittedName>
</protein>
<reference evidence="1 2" key="1">
    <citation type="journal article" date="2013" name="Genome Announc.">
        <title>Draft Genome Sequence of Cesiribacter andamanensis Strain AMV16T, Isolated from a Soil Sample from a Mud Volcano in the Andaman Islands, India.</title>
        <authorList>
            <person name="Shivaji S."/>
            <person name="Ara S."/>
            <person name="Begum Z."/>
            <person name="Srinivas T.N."/>
            <person name="Singh A."/>
            <person name="Kumar Pinnaka A."/>
        </authorList>
    </citation>
    <scope>NUCLEOTIDE SEQUENCE [LARGE SCALE GENOMIC DNA]</scope>
    <source>
        <strain evidence="1 2">AMV16</strain>
    </source>
</reference>
<dbReference type="PANTHER" id="PTHR44366">
    <property type="entry name" value="UDP-N-ACETYLGLUCOSAMINE--PEPTIDE N-ACETYLGLUCOSAMINYLTRANSFERASE 110 KDA SUBUNIT"/>
    <property type="match status" value="1"/>
</dbReference>
<dbReference type="Proteomes" id="UP000011910">
    <property type="component" value="Unassembled WGS sequence"/>
</dbReference>
<dbReference type="GO" id="GO:0097363">
    <property type="term" value="F:protein O-acetylglucosaminyltransferase activity"/>
    <property type="evidence" value="ECO:0007669"/>
    <property type="project" value="TreeGrafter"/>
</dbReference>
<dbReference type="eggNOG" id="COG0457">
    <property type="taxonomic scope" value="Bacteria"/>
</dbReference>
<evidence type="ECO:0000313" key="2">
    <source>
        <dbReference type="Proteomes" id="UP000011910"/>
    </source>
</evidence>
<dbReference type="Pfam" id="PF13432">
    <property type="entry name" value="TPR_16"/>
    <property type="match status" value="1"/>
</dbReference>
<dbReference type="InterPro" id="IPR011990">
    <property type="entry name" value="TPR-like_helical_dom_sf"/>
</dbReference>
<dbReference type="Pfam" id="PF13431">
    <property type="entry name" value="TPR_17"/>
    <property type="match status" value="1"/>
</dbReference>
<keyword evidence="2" id="KW-1185">Reference proteome</keyword>
<accession>M7NJJ4</accession>
<dbReference type="EMBL" id="AODQ01000080">
    <property type="protein sequence ID" value="EMR01970.1"/>
    <property type="molecule type" value="Genomic_DNA"/>
</dbReference>
<name>M7NJJ4_9BACT</name>
<dbReference type="Gene3D" id="1.25.40.10">
    <property type="entry name" value="Tetratricopeptide repeat domain"/>
    <property type="match status" value="2"/>
</dbReference>
<dbReference type="AlphaFoldDB" id="M7NJJ4"/>
<dbReference type="GO" id="GO:0006493">
    <property type="term" value="P:protein O-linked glycosylation"/>
    <property type="evidence" value="ECO:0007669"/>
    <property type="project" value="InterPro"/>
</dbReference>